<reference evidence="3 4" key="1">
    <citation type="submission" date="2015-12" db="EMBL/GenBank/DDBJ databases">
        <title>The genome of Folsomia candida.</title>
        <authorList>
            <person name="Faddeeva A."/>
            <person name="Derks M.F."/>
            <person name="Anvar Y."/>
            <person name="Smit S."/>
            <person name="Van Straalen N."/>
            <person name="Roelofs D."/>
        </authorList>
    </citation>
    <scope>NUCLEOTIDE SEQUENCE [LARGE SCALE GENOMIC DNA]</scope>
    <source>
        <strain evidence="3 4">VU population</strain>
        <tissue evidence="3">Whole body</tissue>
    </source>
</reference>
<feature type="transmembrane region" description="Helical" evidence="2">
    <location>
        <begin position="160"/>
        <end position="179"/>
    </location>
</feature>
<comment type="caution">
    <text evidence="3">The sequence shown here is derived from an EMBL/GenBank/DDBJ whole genome shotgun (WGS) entry which is preliminary data.</text>
</comment>
<evidence type="ECO:0000256" key="2">
    <source>
        <dbReference type="SAM" id="Phobius"/>
    </source>
</evidence>
<keyword evidence="4" id="KW-1185">Reference proteome</keyword>
<feature type="transmembrane region" description="Helical" evidence="2">
    <location>
        <begin position="191"/>
        <end position="217"/>
    </location>
</feature>
<feature type="transmembrane region" description="Helical" evidence="2">
    <location>
        <begin position="63"/>
        <end position="83"/>
    </location>
</feature>
<gene>
    <name evidence="3" type="ORF">Fcan01_09283</name>
</gene>
<name>A0A226EG67_FOLCA</name>
<dbReference type="OMA" id="IQDWRNP"/>
<keyword evidence="2" id="KW-0472">Membrane</keyword>
<sequence>MSSHHQNGHHEKSPRPDSAVQWSGTKKQHQMQMQFPPQEHRAPVVRRRKQEPDCVPVVAGVKVVALFSILLGIGSIGVCGWVLHRSIQDWRNPTLVTANNLLSQVNTFFGGTTGLYDLDVIYRILTACSATGFIGGVCQFFLSLWLLLATEGGGRTVSRIWVIAHVLIICAIGGAFLCIMTNELQISTPIIVFLSVTGTDFLLLLPFCWVVFMYSAWKDPNTYV</sequence>
<dbReference type="AlphaFoldDB" id="A0A226EG67"/>
<evidence type="ECO:0000313" key="4">
    <source>
        <dbReference type="Proteomes" id="UP000198287"/>
    </source>
</evidence>
<feature type="region of interest" description="Disordered" evidence="1">
    <location>
        <begin position="1"/>
        <end position="41"/>
    </location>
</feature>
<keyword evidence="2" id="KW-0812">Transmembrane</keyword>
<feature type="compositionally biased region" description="Polar residues" evidence="1">
    <location>
        <begin position="20"/>
        <end position="35"/>
    </location>
</feature>
<protein>
    <submittedName>
        <fullName evidence="3">Uncharacterized protein</fullName>
    </submittedName>
</protein>
<accession>A0A226EG67</accession>
<proteinExistence type="predicted"/>
<dbReference type="EMBL" id="LNIX01000004">
    <property type="protein sequence ID" value="OXA56320.1"/>
    <property type="molecule type" value="Genomic_DNA"/>
</dbReference>
<organism evidence="3 4">
    <name type="scientific">Folsomia candida</name>
    <name type="common">Springtail</name>
    <dbReference type="NCBI Taxonomy" id="158441"/>
    <lineage>
        <taxon>Eukaryota</taxon>
        <taxon>Metazoa</taxon>
        <taxon>Ecdysozoa</taxon>
        <taxon>Arthropoda</taxon>
        <taxon>Hexapoda</taxon>
        <taxon>Collembola</taxon>
        <taxon>Entomobryomorpha</taxon>
        <taxon>Isotomoidea</taxon>
        <taxon>Isotomidae</taxon>
        <taxon>Proisotominae</taxon>
        <taxon>Folsomia</taxon>
    </lineage>
</organism>
<dbReference type="Proteomes" id="UP000198287">
    <property type="component" value="Unassembled WGS sequence"/>
</dbReference>
<feature type="transmembrane region" description="Helical" evidence="2">
    <location>
        <begin position="124"/>
        <end position="148"/>
    </location>
</feature>
<evidence type="ECO:0000313" key="3">
    <source>
        <dbReference type="EMBL" id="OXA56320.1"/>
    </source>
</evidence>
<keyword evidence="2" id="KW-1133">Transmembrane helix</keyword>
<evidence type="ECO:0000256" key="1">
    <source>
        <dbReference type="SAM" id="MobiDB-lite"/>
    </source>
</evidence>